<dbReference type="Proteomes" id="UP000005615">
    <property type="component" value="Unassembled WGS sequence"/>
</dbReference>
<evidence type="ECO:0000256" key="4">
    <source>
        <dbReference type="ARBA" id="ARBA00022576"/>
    </source>
</evidence>
<keyword evidence="4 8" id="KW-0032">Aminotransferase</keyword>
<evidence type="ECO:0000313" key="8">
    <source>
        <dbReference type="EMBL" id="EGG28749.1"/>
    </source>
</evidence>
<dbReference type="SUPFAM" id="SSF53383">
    <property type="entry name" value="PLP-dependent transferases"/>
    <property type="match status" value="1"/>
</dbReference>
<comment type="similarity">
    <text evidence="2">Belongs to the class-I pyridoxal-phosphate-dependent aminotransferase family.</text>
</comment>
<gene>
    <name evidence="8" type="ORF">IMCC3088_2611</name>
</gene>
<dbReference type="InterPro" id="IPR015421">
    <property type="entry name" value="PyrdxlP-dep_Trfase_major"/>
</dbReference>
<evidence type="ECO:0000256" key="6">
    <source>
        <dbReference type="ARBA" id="ARBA00022898"/>
    </source>
</evidence>
<dbReference type="InterPro" id="IPR015424">
    <property type="entry name" value="PyrdxlP-dep_Trfase"/>
</dbReference>
<keyword evidence="5 8" id="KW-0808">Transferase</keyword>
<protein>
    <submittedName>
        <fullName evidence="8">Aspartate aminotransferase</fullName>
    </submittedName>
</protein>
<dbReference type="RefSeq" id="WP_009576767.1">
    <property type="nucleotide sequence ID" value="NZ_AEIG01000085.1"/>
</dbReference>
<comment type="subunit">
    <text evidence="3">Homodimer.</text>
</comment>
<keyword evidence="6" id="KW-0663">Pyridoxal phosphate</keyword>
<sequence>MLATLSRLPKDSILGLAALARADERSNKIDLTVGVYMDDNGLCPVMRAVQEAQQQLVQAEVSKAYLPPQGDPTFVAEMPKLVLGAGHRALVETRTATIQTPGGCGALRIASEVLAVANPSAKVWLPNPTWPVHEPLLGSVGLKFARYDYYDYATHSLNFERMMQDLQGVKAGDAVLLHGCCHNPCGADLNAEQWQIVADLLLERGAIPLIDIAYQGLGDDLEHDALGVRMLASQLPEVLIAASCSKNLGLYRERTGATIFVTQSAEHAETALSQALGAARRLYSMPPAHGAILAGKVLADAHLNAMWQQELQSMTQRIQGLRNQLSVALTAATDCDFSFVAQEKGMFSFLGLTPAQVLQLREEQAVYMLDSSRINVAGLKDATVEPLAQAIAGVLR</sequence>
<dbReference type="GO" id="GO:0005829">
    <property type="term" value="C:cytosol"/>
    <property type="evidence" value="ECO:0007669"/>
    <property type="project" value="TreeGrafter"/>
</dbReference>
<evidence type="ECO:0000259" key="7">
    <source>
        <dbReference type="Pfam" id="PF00155"/>
    </source>
</evidence>
<comment type="cofactor">
    <cofactor evidence="1">
        <name>pyridoxal 5'-phosphate</name>
        <dbReference type="ChEBI" id="CHEBI:597326"/>
    </cofactor>
</comment>
<dbReference type="GO" id="GO:0042802">
    <property type="term" value="F:identical protein binding"/>
    <property type="evidence" value="ECO:0007669"/>
    <property type="project" value="TreeGrafter"/>
</dbReference>
<name>F3L4L0_9GAMM</name>
<dbReference type="eggNOG" id="COG1448">
    <property type="taxonomic scope" value="Bacteria"/>
</dbReference>
<proteinExistence type="inferred from homology"/>
<feature type="domain" description="Aminotransferase class I/classII large" evidence="7">
    <location>
        <begin position="27"/>
        <end position="391"/>
    </location>
</feature>
<dbReference type="OrthoDB" id="9766445at2"/>
<dbReference type="PRINTS" id="PR00799">
    <property type="entry name" value="TRANSAMINASE"/>
</dbReference>
<dbReference type="InterPro" id="IPR004839">
    <property type="entry name" value="Aminotransferase_I/II_large"/>
</dbReference>
<evidence type="ECO:0000313" key="9">
    <source>
        <dbReference type="Proteomes" id="UP000005615"/>
    </source>
</evidence>
<dbReference type="InterPro" id="IPR000796">
    <property type="entry name" value="Asp_trans"/>
</dbReference>
<dbReference type="GO" id="GO:0033585">
    <property type="term" value="P:L-phenylalanine biosynthetic process from chorismate via phenylpyruvate"/>
    <property type="evidence" value="ECO:0007669"/>
    <property type="project" value="TreeGrafter"/>
</dbReference>
<comment type="caution">
    <text evidence="8">The sequence shown here is derived from an EMBL/GenBank/DDBJ whole genome shotgun (WGS) entry which is preliminary data.</text>
</comment>
<dbReference type="AlphaFoldDB" id="F3L4L0"/>
<dbReference type="EMBL" id="AEIG01000085">
    <property type="protein sequence ID" value="EGG28749.1"/>
    <property type="molecule type" value="Genomic_DNA"/>
</dbReference>
<evidence type="ECO:0000256" key="5">
    <source>
        <dbReference type="ARBA" id="ARBA00022679"/>
    </source>
</evidence>
<dbReference type="STRING" id="2518989.IMCC3088_2611"/>
<dbReference type="GO" id="GO:0004838">
    <property type="term" value="F:L-tyrosine-2-oxoglutarate transaminase activity"/>
    <property type="evidence" value="ECO:0007669"/>
    <property type="project" value="TreeGrafter"/>
</dbReference>
<accession>F3L4L0</accession>
<dbReference type="GO" id="GO:0004069">
    <property type="term" value="F:L-aspartate:2-oxoglutarate aminotransferase activity"/>
    <property type="evidence" value="ECO:0007669"/>
    <property type="project" value="TreeGrafter"/>
</dbReference>
<dbReference type="NCBIfam" id="NF006719">
    <property type="entry name" value="PRK09257.1"/>
    <property type="match status" value="1"/>
</dbReference>
<dbReference type="InterPro" id="IPR015422">
    <property type="entry name" value="PyrdxlP-dep_Trfase_small"/>
</dbReference>
<dbReference type="GO" id="GO:0030170">
    <property type="term" value="F:pyridoxal phosphate binding"/>
    <property type="evidence" value="ECO:0007669"/>
    <property type="project" value="InterPro"/>
</dbReference>
<evidence type="ECO:0000256" key="3">
    <source>
        <dbReference type="ARBA" id="ARBA00011738"/>
    </source>
</evidence>
<evidence type="ECO:0000256" key="1">
    <source>
        <dbReference type="ARBA" id="ARBA00001933"/>
    </source>
</evidence>
<dbReference type="PANTHER" id="PTHR11879:SF22">
    <property type="entry name" value="ASPARTATE AMINOTRANSFERASE, MITOCHONDRIAL"/>
    <property type="match status" value="1"/>
</dbReference>
<dbReference type="Pfam" id="PF00155">
    <property type="entry name" value="Aminotran_1_2"/>
    <property type="match status" value="1"/>
</dbReference>
<dbReference type="Gene3D" id="3.40.640.10">
    <property type="entry name" value="Type I PLP-dependent aspartate aminotransferase-like (Major domain)"/>
    <property type="match status" value="1"/>
</dbReference>
<dbReference type="CDD" id="cd00609">
    <property type="entry name" value="AAT_like"/>
    <property type="match status" value="1"/>
</dbReference>
<dbReference type="Gene3D" id="3.90.1150.10">
    <property type="entry name" value="Aspartate Aminotransferase, domain 1"/>
    <property type="match status" value="1"/>
</dbReference>
<organism evidence="8 9">
    <name type="scientific">Aequoribacter fuscus</name>
    <dbReference type="NCBI Taxonomy" id="2518989"/>
    <lineage>
        <taxon>Bacteria</taxon>
        <taxon>Pseudomonadati</taxon>
        <taxon>Pseudomonadota</taxon>
        <taxon>Gammaproteobacteria</taxon>
        <taxon>Cellvibrionales</taxon>
        <taxon>Halieaceae</taxon>
        <taxon>Aequoribacter</taxon>
    </lineage>
</organism>
<dbReference type="PANTHER" id="PTHR11879">
    <property type="entry name" value="ASPARTATE AMINOTRANSFERASE"/>
    <property type="match status" value="1"/>
</dbReference>
<evidence type="ECO:0000256" key="2">
    <source>
        <dbReference type="ARBA" id="ARBA00007441"/>
    </source>
</evidence>
<reference evidence="8 9" key="1">
    <citation type="journal article" date="2011" name="J. Bacteriol.">
        <title>Genome sequence of strain IMCC3088, a proteorhodopsin-containing marine bacterium belonging to the OM60/NOR5 clade.</title>
        <authorList>
            <person name="Jang Y."/>
            <person name="Oh H.M."/>
            <person name="Kang I."/>
            <person name="Lee K."/>
            <person name="Yang S.J."/>
            <person name="Cho J.C."/>
        </authorList>
    </citation>
    <scope>NUCLEOTIDE SEQUENCE [LARGE SCALE GENOMIC DNA]</scope>
    <source>
        <strain evidence="8 9">IMCC3088</strain>
    </source>
</reference>
<keyword evidence="9" id="KW-1185">Reference proteome</keyword>